<dbReference type="Proteomes" id="UP000294480">
    <property type="component" value="Unassembled WGS sequence"/>
</dbReference>
<name>A0A4V3DJJ8_9BURK</name>
<reference evidence="1 2" key="1">
    <citation type="submission" date="2019-03" db="EMBL/GenBank/DDBJ databases">
        <title>Genomic Encyclopedia of Type Strains, Phase IV (KMG-IV): sequencing the most valuable type-strain genomes for metagenomic binning, comparative biology and taxonomic classification.</title>
        <authorList>
            <person name="Goeker M."/>
        </authorList>
    </citation>
    <scope>NUCLEOTIDE SEQUENCE [LARGE SCALE GENOMIC DNA]</scope>
    <source>
        <strain evidence="1 2">DSM 102852</strain>
    </source>
</reference>
<dbReference type="RefSeq" id="WP_133621294.1">
    <property type="nucleotide sequence ID" value="NZ_SNZE01000024.1"/>
</dbReference>
<keyword evidence="2" id="KW-1185">Reference proteome</keyword>
<dbReference type="OrthoDB" id="6039430at2"/>
<evidence type="ECO:0000313" key="1">
    <source>
        <dbReference type="EMBL" id="TDR30230.1"/>
    </source>
</evidence>
<dbReference type="AlphaFoldDB" id="A0A4V3DJJ8"/>
<proteinExistence type="predicted"/>
<evidence type="ECO:0000313" key="2">
    <source>
        <dbReference type="Proteomes" id="UP000294480"/>
    </source>
</evidence>
<dbReference type="EMBL" id="SNZE01000024">
    <property type="protein sequence ID" value="TDR30230.1"/>
    <property type="molecule type" value="Genomic_DNA"/>
</dbReference>
<gene>
    <name evidence="1" type="ORF">DFR44_1246</name>
</gene>
<organism evidence="1 2">
    <name type="scientific">Hydromonas duriensis</name>
    <dbReference type="NCBI Taxonomy" id="1527608"/>
    <lineage>
        <taxon>Bacteria</taxon>
        <taxon>Pseudomonadati</taxon>
        <taxon>Pseudomonadota</taxon>
        <taxon>Betaproteobacteria</taxon>
        <taxon>Burkholderiales</taxon>
        <taxon>Burkholderiaceae</taxon>
        <taxon>Hydromonas</taxon>
    </lineage>
</organism>
<accession>A0A4V3DJJ8</accession>
<comment type="caution">
    <text evidence="1">The sequence shown here is derived from an EMBL/GenBank/DDBJ whole genome shotgun (WGS) entry which is preliminary data.</text>
</comment>
<protein>
    <submittedName>
        <fullName evidence="1">Uncharacterized protein</fullName>
    </submittedName>
</protein>
<sequence>MGLDMYAKSIKADLVTDLSEVDARVMNGEATKDGVLPDELFYWRKHPNLHGWMEALYFKKGGLDPQFNLNALHLNRDDLEALKVDIQMNRLPHTIGFFYGESDGSEREGDLQFVSQALALIEQGHRIYYYAWW</sequence>